<keyword evidence="2" id="KW-1185">Reference proteome</keyword>
<dbReference type="EMBL" id="JAKKUT010000002">
    <property type="protein sequence ID" value="MDG2991440.1"/>
    <property type="molecule type" value="Genomic_DNA"/>
</dbReference>
<gene>
    <name evidence="1" type="ORF">L3556_10935</name>
</gene>
<accession>A0ABT6F0S2</accession>
<reference evidence="1" key="1">
    <citation type="journal article" date="2022" name="Genome Biol. Evol.">
        <title>A New Gene Family Diagnostic for Intracellular Biomineralization of Amorphous Ca Carbonates by Cyanobacteria.</title>
        <authorList>
            <person name="Benzerara K."/>
            <person name="Duprat E."/>
            <person name="Bitard-Feildel T."/>
            <person name="Caumes G."/>
            <person name="Cassier-Chauvat C."/>
            <person name="Chauvat F."/>
            <person name="Dezi M."/>
            <person name="Diop S.I."/>
            <person name="Gaschignard G."/>
            <person name="Gorgen S."/>
            <person name="Gugger M."/>
            <person name="Lopez-Garcia P."/>
            <person name="Millet M."/>
            <person name="Skouri-Panet F."/>
            <person name="Moreira D."/>
            <person name="Callebaut I."/>
        </authorList>
    </citation>
    <scope>NUCLEOTIDE SEQUENCE</scope>
    <source>
        <strain evidence="1">G9</strain>
    </source>
</reference>
<evidence type="ECO:0000313" key="2">
    <source>
        <dbReference type="Proteomes" id="UP001154265"/>
    </source>
</evidence>
<reference evidence="1" key="2">
    <citation type="submission" date="2022-01" db="EMBL/GenBank/DDBJ databases">
        <authorList>
            <person name="Zivanovic Y."/>
            <person name="Moreira D."/>
            <person name="Lopez-Garcia P."/>
        </authorList>
    </citation>
    <scope>NUCLEOTIDE SEQUENCE</scope>
    <source>
        <strain evidence="1">G9</strain>
    </source>
</reference>
<dbReference type="Proteomes" id="UP001154265">
    <property type="component" value="Unassembled WGS sequence"/>
</dbReference>
<proteinExistence type="predicted"/>
<evidence type="ECO:0008006" key="3">
    <source>
        <dbReference type="Google" id="ProtNLM"/>
    </source>
</evidence>
<organism evidence="1 2">
    <name type="scientific">Candidatus Synechococcus calcipolaris G9</name>
    <dbReference type="NCBI Taxonomy" id="1497997"/>
    <lineage>
        <taxon>Bacteria</taxon>
        <taxon>Bacillati</taxon>
        <taxon>Cyanobacteriota</taxon>
        <taxon>Cyanophyceae</taxon>
        <taxon>Synechococcales</taxon>
        <taxon>Synechococcaceae</taxon>
        <taxon>Synechococcus</taxon>
    </lineage>
</organism>
<sequence length="94" mass="10953">MTLTLNLPFELEEYLLQEAKQQDLSLEAVVLQLLTNSLLLKKKRADAVHLLQSWMDDEDMEEQHTTGKYLIHALDADRLSERKLFPDDLKGVTW</sequence>
<protein>
    <recommendedName>
        <fullName evidence="3">CopG family transcriptional regulator</fullName>
    </recommendedName>
</protein>
<dbReference type="RefSeq" id="WP_277867308.1">
    <property type="nucleotide sequence ID" value="NZ_JAKKUT010000002.1"/>
</dbReference>
<evidence type="ECO:0000313" key="1">
    <source>
        <dbReference type="EMBL" id="MDG2991440.1"/>
    </source>
</evidence>
<comment type="caution">
    <text evidence="1">The sequence shown here is derived from an EMBL/GenBank/DDBJ whole genome shotgun (WGS) entry which is preliminary data.</text>
</comment>
<name>A0ABT6F0S2_9SYNE</name>